<evidence type="ECO:0008006" key="4">
    <source>
        <dbReference type="Google" id="ProtNLM"/>
    </source>
</evidence>
<organism evidence="2 3">
    <name type="scientific">Alteromonas alba</name>
    <dbReference type="NCBI Taxonomy" id="2079529"/>
    <lineage>
        <taxon>Bacteria</taxon>
        <taxon>Pseudomonadati</taxon>
        <taxon>Pseudomonadota</taxon>
        <taxon>Gammaproteobacteria</taxon>
        <taxon>Alteromonadales</taxon>
        <taxon>Alteromonadaceae</taxon>
        <taxon>Alteromonas/Salinimonas group</taxon>
        <taxon>Alteromonas</taxon>
    </lineage>
</organism>
<evidence type="ECO:0000256" key="1">
    <source>
        <dbReference type="SAM" id="MobiDB-lite"/>
    </source>
</evidence>
<evidence type="ECO:0000313" key="2">
    <source>
        <dbReference type="EMBL" id="PRO73857.1"/>
    </source>
</evidence>
<dbReference type="OrthoDB" id="5762464at2"/>
<feature type="region of interest" description="Disordered" evidence="1">
    <location>
        <begin position="367"/>
        <end position="406"/>
    </location>
</feature>
<reference evidence="3" key="1">
    <citation type="journal article" date="2020" name="Int. J. Syst. Evol. Microbiol.">
        <title>Alteromonas alba sp. nov., a marine bacterium isolated from the seawater of the West Pacific Ocean.</title>
        <authorList>
            <person name="Sun C."/>
            <person name="Wu Y.-H."/>
            <person name="Xamxidin M."/>
            <person name="Cheng H."/>
            <person name="Xu X.-W."/>
        </authorList>
    </citation>
    <scope>NUCLEOTIDE SEQUENCE [LARGE SCALE GENOMIC DNA]</scope>
    <source>
        <strain evidence="3">190</strain>
    </source>
</reference>
<name>A0A2S9VBL2_9ALTE</name>
<protein>
    <recommendedName>
        <fullName evidence="4">Flagellar hook-length control protein-like C-terminal domain-containing protein</fullName>
    </recommendedName>
</protein>
<gene>
    <name evidence="2" type="ORF">C6Y40_09270</name>
</gene>
<dbReference type="EMBL" id="PVNP01000082">
    <property type="protein sequence ID" value="PRO73857.1"/>
    <property type="molecule type" value="Genomic_DNA"/>
</dbReference>
<comment type="caution">
    <text evidence="2">The sequence shown here is derived from an EMBL/GenBank/DDBJ whole genome shotgun (WGS) entry which is preliminary data.</text>
</comment>
<keyword evidence="3" id="KW-1185">Reference proteome</keyword>
<feature type="compositionally biased region" description="Polar residues" evidence="1">
    <location>
        <begin position="367"/>
        <end position="381"/>
    </location>
</feature>
<accession>A0A2S9VBL2</accession>
<dbReference type="RefSeq" id="WP_105934357.1">
    <property type="nucleotide sequence ID" value="NZ_PVNP01000082.1"/>
</dbReference>
<proteinExistence type="predicted"/>
<dbReference type="Proteomes" id="UP000238949">
    <property type="component" value="Unassembled WGS sequence"/>
</dbReference>
<evidence type="ECO:0000313" key="3">
    <source>
        <dbReference type="Proteomes" id="UP000238949"/>
    </source>
</evidence>
<sequence length="768" mass="82013">MTTKSQAIARIAQVLQPVQINASAAVQVSASSAGQQKTSRALPSNNASVFMATNQQLLQVSPAFRVASAENLLLVRLPAEAPIQPPQGSAVPFKSVLPPDAGSIALPTLVKLSPETVRQQVSQAQFQSLMTALSRALTTPVTLQATVIQQDNASIRVNAGAQRPLIIDIPLAKAPKQSDALLASPSGNKPVLQASVTLTVSTRQNQLQVQITPPASSLQTAQAAQPSVQGSASVQNTPVSSSRVVNVPLNSPLANKLTQAVTQQMPLNVELPKLASWVTQSLPPAAAKSFQQLSPMLPATVSIKGNEVTITGSKTQLLAVTTNSTTATTQLAPKVSPQQMGQLNIQSTTARNIPQVTIKPLATELQSNAGQSTQQTFSLSTKAAAPKADISPPQKEMVRSGAPDNVVGKPVIPSDVESIAKHKLEQLPAEAKTALMQFIRSANRINVSNTDSLQSSLNVLITALQKFASANPALAKPVNSVIAQLQLNLSAANKLPTAESSVLKPEVTGSAEPVTAKAGIDSAQQSTALKQLLTSPAWVQSPLMLSSPPAGQNFLSGLIQLLQVSLLGRHFKGHEDLDQALNRQRTSTPKGNAPNSLLGSITGRQVREFAQLDSQQNLLKQLKGLLAGHQSAKLGNMEQTLQGNDSFYYVLPGLLPQQKPAELLIRRERERQTEQDNESTQTQWHLTMKLDIGEQGELLTKAKIRDEQLYLDIYSSNQALLEKVGVTLPFLLKRFTQLGLTVEQHKLQLGKIPDTLATRPYQILETQA</sequence>
<dbReference type="AlphaFoldDB" id="A0A2S9VBL2"/>